<comment type="caution">
    <text evidence="5">The sequence shown here is derived from an EMBL/GenBank/DDBJ whole genome shotgun (WGS) entry which is preliminary data.</text>
</comment>
<dbReference type="Proteomes" id="UP000649573">
    <property type="component" value="Unassembled WGS sequence"/>
</dbReference>
<comment type="similarity">
    <text evidence="2">Belongs to the bacterial solute-binding protein 2 family.</text>
</comment>
<dbReference type="InterPro" id="IPR028082">
    <property type="entry name" value="Peripla_BP_I"/>
</dbReference>
<accession>A0ABQ2UDC0</accession>
<name>A0ABQ2UDC0_9PSEU</name>
<dbReference type="SUPFAM" id="SSF53822">
    <property type="entry name" value="Periplasmic binding protein-like I"/>
    <property type="match status" value="1"/>
</dbReference>
<evidence type="ECO:0000313" key="5">
    <source>
        <dbReference type="EMBL" id="GGU23520.1"/>
    </source>
</evidence>
<dbReference type="PANTHER" id="PTHR46847">
    <property type="entry name" value="D-ALLOSE-BINDING PERIPLASMIC PROTEIN-RELATED"/>
    <property type="match status" value="1"/>
</dbReference>
<dbReference type="EMBL" id="BMRE01000003">
    <property type="protein sequence ID" value="GGU23520.1"/>
    <property type="molecule type" value="Genomic_DNA"/>
</dbReference>
<evidence type="ECO:0000259" key="4">
    <source>
        <dbReference type="Pfam" id="PF13407"/>
    </source>
</evidence>
<protein>
    <recommendedName>
        <fullName evidence="4">Periplasmic binding protein domain-containing protein</fullName>
    </recommendedName>
</protein>
<dbReference type="Pfam" id="PF13407">
    <property type="entry name" value="Peripla_BP_4"/>
    <property type="match status" value="1"/>
</dbReference>
<dbReference type="InterPro" id="IPR025997">
    <property type="entry name" value="SBP_2_dom"/>
</dbReference>
<evidence type="ECO:0000313" key="6">
    <source>
        <dbReference type="Proteomes" id="UP000649573"/>
    </source>
</evidence>
<reference evidence="6" key="1">
    <citation type="journal article" date="2019" name="Int. J. Syst. Evol. Microbiol.">
        <title>The Global Catalogue of Microorganisms (GCM) 10K type strain sequencing project: providing services to taxonomists for standard genome sequencing and annotation.</title>
        <authorList>
            <consortium name="The Broad Institute Genomics Platform"/>
            <consortium name="The Broad Institute Genome Sequencing Center for Infectious Disease"/>
            <person name="Wu L."/>
            <person name="Ma J."/>
        </authorList>
    </citation>
    <scope>NUCLEOTIDE SEQUENCE [LARGE SCALE GENOMIC DNA]</scope>
    <source>
        <strain evidence="6">JCM 3296</strain>
    </source>
</reference>
<evidence type="ECO:0000256" key="3">
    <source>
        <dbReference type="ARBA" id="ARBA00022729"/>
    </source>
</evidence>
<evidence type="ECO:0000256" key="2">
    <source>
        <dbReference type="ARBA" id="ARBA00007639"/>
    </source>
</evidence>
<gene>
    <name evidence="5" type="ORF">GCM10010178_14590</name>
</gene>
<proteinExistence type="inferred from homology"/>
<dbReference type="Gene3D" id="3.40.50.2300">
    <property type="match status" value="2"/>
</dbReference>
<feature type="domain" description="Periplasmic binding protein" evidence="4">
    <location>
        <begin position="50"/>
        <end position="307"/>
    </location>
</feature>
<evidence type="ECO:0000256" key="1">
    <source>
        <dbReference type="ARBA" id="ARBA00004196"/>
    </source>
</evidence>
<dbReference type="PANTHER" id="PTHR46847:SF1">
    <property type="entry name" value="D-ALLOSE-BINDING PERIPLASMIC PROTEIN-RELATED"/>
    <property type="match status" value="1"/>
</dbReference>
<keyword evidence="6" id="KW-1185">Reference proteome</keyword>
<comment type="subcellular location">
    <subcellularLocation>
        <location evidence="1">Cell envelope</location>
    </subcellularLocation>
</comment>
<keyword evidence="3" id="KW-0732">Signal</keyword>
<organism evidence="5 6">
    <name type="scientific">Lentzea flava</name>
    <dbReference type="NCBI Taxonomy" id="103732"/>
    <lineage>
        <taxon>Bacteria</taxon>
        <taxon>Bacillati</taxon>
        <taxon>Actinomycetota</taxon>
        <taxon>Actinomycetes</taxon>
        <taxon>Pseudonocardiales</taxon>
        <taxon>Pseudonocardiaceae</taxon>
        <taxon>Lentzea</taxon>
    </lineage>
</organism>
<sequence length="367" mass="38563">MDYPRSLSVINDWAFPMVRAVRMFLPAVLLVVVGVSGCGGAKTSDDPPTIGFVSQNTSRDFSREMSEGFRAGAAIAGGVKTEVTGPDTHDGLKQAELLRDLATKAKGGIGLSAVAPELVAEPMAQVIEQGIPLIAVGGGQVAPGSGVRLLIENDNYELGRMLADAAAEKLPPDSAGKVVIGSNSPAMPALDQRAAGLRARLVERFPKLQVIGPLDTGRDLPANLATWQRLADANPDALALLGAGDVDAINLAAVHAEKNARWLAAAFSLDMKALQGVKDGHLFASVSAEHFLKGAVAGWLLAEHAKNGRALPEGWLVAPGLVVRESNVDEIIHRQAGETNRLEAARPHIDALTAEPAKNLRPLDQVR</sequence>